<dbReference type="Proteomes" id="UP000028933">
    <property type="component" value="Chromosome"/>
</dbReference>
<accession>A0A077EFX9</accession>
<evidence type="ECO:0000313" key="1">
    <source>
        <dbReference type="EMBL" id="AIL45483.1"/>
    </source>
</evidence>
<dbReference type="AlphaFoldDB" id="A0A077EFX9"/>
<reference evidence="1" key="2">
    <citation type="journal article" date="2015" name="Genome Biol. Evol.">
        <title>Complete Genome Sequence and Transcriptomic Analysis of the Novel Pathogen Elizabethkingia anophelis in Response to Oxidative Stress.</title>
        <authorList>
            <person name="Li Y."/>
            <person name="Liu Y."/>
            <person name="Chew S.C."/>
            <person name="Tay M."/>
            <person name="Salido M.M."/>
            <person name="Teo J."/>
            <person name="Lauro F.M."/>
            <person name="Givskov M."/>
            <person name="Yang L."/>
        </authorList>
    </citation>
    <scope>NUCLEOTIDE SEQUENCE</scope>
    <source>
        <strain evidence="1">NUHP1</strain>
    </source>
</reference>
<reference evidence="1" key="1">
    <citation type="journal article" date="2013" name="Lancet">
        <title>First case of E anophelis outbreak in an intensive-care unit.</title>
        <authorList>
            <person name="Teo J."/>
            <person name="Tan S.Y."/>
            <person name="Tay M."/>
            <person name="Ding Y."/>
            <person name="Kjelleberg S."/>
            <person name="Givskov M."/>
            <person name="Lin R.T."/>
            <person name="Yang L."/>
        </authorList>
    </citation>
    <scope>NUCLEOTIDE SEQUENCE [LARGE SCALE GENOMIC DNA]</scope>
    <source>
        <strain evidence="1">NUHP1</strain>
    </source>
</reference>
<evidence type="ECO:0000313" key="2">
    <source>
        <dbReference type="Proteomes" id="UP000028933"/>
    </source>
</evidence>
<proteinExistence type="predicted"/>
<sequence length="142" mass="16791">MNKKLIDHLSEKSKRIAFFFFFLIFTSYYVYAQQFPSGNYTVTAKVDEIGTGNPIEMKFNFYFEKEKVSMRLDTNVATEAYCEGQYSVMKNKNGIYRLKYKGEGICSDDGDINIFYIKKSKNDYYIKSGRFDKNNWQKLKKL</sequence>
<dbReference type="STRING" id="1338011.BD94_1708"/>
<name>A0A077EFX9_9FLAO</name>
<dbReference type="EMBL" id="CP007547">
    <property type="protein sequence ID" value="AIL45483.1"/>
    <property type="molecule type" value="Genomic_DNA"/>
</dbReference>
<gene>
    <name evidence="1" type="ORF">BD94_1708</name>
</gene>
<dbReference type="KEGG" id="eao:BD94_1708"/>
<protein>
    <submittedName>
        <fullName evidence="1">Uncharacterized protein</fullName>
    </submittedName>
</protein>
<dbReference type="RefSeq" id="WP_024566452.1">
    <property type="nucleotide sequence ID" value="NZ_CP007547.1"/>
</dbReference>
<dbReference type="HOGENOM" id="CLU_1812755_0_0_10"/>
<organism evidence="1 2">
    <name type="scientific">Elizabethkingia anophelis NUHP1</name>
    <dbReference type="NCBI Taxonomy" id="1338011"/>
    <lineage>
        <taxon>Bacteria</taxon>
        <taxon>Pseudomonadati</taxon>
        <taxon>Bacteroidota</taxon>
        <taxon>Flavobacteriia</taxon>
        <taxon>Flavobacteriales</taxon>
        <taxon>Weeksellaceae</taxon>
        <taxon>Elizabethkingia</taxon>
    </lineage>
</organism>